<dbReference type="PROSITE" id="PS50994">
    <property type="entry name" value="INTEGRASE"/>
    <property type="match status" value="1"/>
</dbReference>
<keyword evidence="1" id="KW-0175">Coiled coil</keyword>
<dbReference type="InterPro" id="IPR012337">
    <property type="entry name" value="RNaseH-like_sf"/>
</dbReference>
<evidence type="ECO:0000313" key="4">
    <source>
        <dbReference type="Proteomes" id="UP001295444"/>
    </source>
</evidence>
<feature type="domain" description="Integrase catalytic" evidence="2">
    <location>
        <begin position="94"/>
        <end position="260"/>
    </location>
</feature>
<dbReference type="InterPro" id="IPR001584">
    <property type="entry name" value="Integrase_cat-core"/>
</dbReference>
<dbReference type="EMBL" id="OW240915">
    <property type="protein sequence ID" value="CAH2283752.1"/>
    <property type="molecule type" value="Genomic_DNA"/>
</dbReference>
<dbReference type="Pfam" id="PF00665">
    <property type="entry name" value="rve"/>
    <property type="match status" value="1"/>
</dbReference>
<accession>A0AAD1RYC8</accession>
<dbReference type="Gene3D" id="3.30.420.10">
    <property type="entry name" value="Ribonuclease H-like superfamily/Ribonuclease H"/>
    <property type="match status" value="1"/>
</dbReference>
<dbReference type="InterPro" id="IPR050951">
    <property type="entry name" value="Retrovirus_Pol_polyprotein"/>
</dbReference>
<keyword evidence="4" id="KW-1185">Reference proteome</keyword>
<feature type="coiled-coil region" evidence="1">
    <location>
        <begin position="196"/>
        <end position="223"/>
    </location>
</feature>
<proteinExistence type="predicted"/>
<gene>
    <name evidence="3" type="ORF">PECUL_23A039233</name>
</gene>
<dbReference type="SUPFAM" id="SSF53098">
    <property type="entry name" value="Ribonuclease H-like"/>
    <property type="match status" value="1"/>
</dbReference>
<dbReference type="PANTHER" id="PTHR37984:SF5">
    <property type="entry name" value="PROTEIN NYNRIN-LIKE"/>
    <property type="match status" value="1"/>
</dbReference>
<reference evidence="3" key="1">
    <citation type="submission" date="2022-03" db="EMBL/GenBank/DDBJ databases">
        <authorList>
            <person name="Alioto T."/>
            <person name="Alioto T."/>
            <person name="Gomez Garrido J."/>
        </authorList>
    </citation>
    <scope>NUCLEOTIDE SEQUENCE</scope>
</reference>
<protein>
    <submittedName>
        <fullName evidence="3">Gypsy retrotransposon integrase 1</fullName>
    </submittedName>
</protein>
<evidence type="ECO:0000313" key="3">
    <source>
        <dbReference type="EMBL" id="CAH2283752.1"/>
    </source>
</evidence>
<dbReference type="PANTHER" id="PTHR37984">
    <property type="entry name" value="PROTEIN CBG26694"/>
    <property type="match status" value="1"/>
</dbReference>
<name>A0AAD1RYC8_PELCU</name>
<dbReference type="GO" id="GO:0015074">
    <property type="term" value="P:DNA integration"/>
    <property type="evidence" value="ECO:0007669"/>
    <property type="project" value="InterPro"/>
</dbReference>
<sequence length="373" mass="42503">MSRLLVRKVASLIVPGSSDNVALQVNLQPQGVRLSPPPLPLHISFSPSPRLLCGIRLCNGMTFDPLTCLAVSGLIRLPDEMETKYNDIVKFLCFGEYPPGYSKTQRQTFRQTTAKFTIKETVDAFKYIFTATDYFSKWVEAFPLKSKCAAEVGRHICSMVYRHGCPKRILSDQGKEFVNQLSNIIFPEEKNYVTFLNEKKASVEKIKEKIEKSQEKQKTYALKKNKDVVSSVGDEVLLYNMRKRGRKRGRIEPDFSGPYIIKELCGKVVKLENSGGVTLQKKFSIDHIKPYRRSEENKAHRQKGDVKLPKEICTCVSSIAPRTSVICFAAPEKELKSCGKLKMTDLWKQLWDHTSCMFLRSVHCMAISGWLMR</sequence>
<evidence type="ECO:0000256" key="1">
    <source>
        <dbReference type="SAM" id="Coils"/>
    </source>
</evidence>
<dbReference type="Proteomes" id="UP001295444">
    <property type="component" value="Chromosome 04"/>
</dbReference>
<dbReference type="AlphaFoldDB" id="A0AAD1RYC8"/>
<organism evidence="3 4">
    <name type="scientific">Pelobates cultripes</name>
    <name type="common">Western spadefoot toad</name>
    <dbReference type="NCBI Taxonomy" id="61616"/>
    <lineage>
        <taxon>Eukaryota</taxon>
        <taxon>Metazoa</taxon>
        <taxon>Chordata</taxon>
        <taxon>Craniata</taxon>
        <taxon>Vertebrata</taxon>
        <taxon>Euteleostomi</taxon>
        <taxon>Amphibia</taxon>
        <taxon>Batrachia</taxon>
        <taxon>Anura</taxon>
        <taxon>Pelobatoidea</taxon>
        <taxon>Pelobatidae</taxon>
        <taxon>Pelobates</taxon>
    </lineage>
</organism>
<evidence type="ECO:0000259" key="2">
    <source>
        <dbReference type="PROSITE" id="PS50994"/>
    </source>
</evidence>
<dbReference type="GO" id="GO:0003676">
    <property type="term" value="F:nucleic acid binding"/>
    <property type="evidence" value="ECO:0007669"/>
    <property type="project" value="InterPro"/>
</dbReference>
<dbReference type="InterPro" id="IPR036397">
    <property type="entry name" value="RNaseH_sf"/>
</dbReference>